<dbReference type="Proteomes" id="UP000076967">
    <property type="component" value="Unassembled WGS sequence"/>
</dbReference>
<dbReference type="Gene3D" id="3.90.330.10">
    <property type="entry name" value="Nitrile hydratase alpha /Thiocyanate hydrolase gamma"/>
    <property type="match status" value="1"/>
</dbReference>
<name>A0A168NN82_9BACL</name>
<dbReference type="GO" id="GO:0046914">
    <property type="term" value="F:transition metal ion binding"/>
    <property type="evidence" value="ECO:0007669"/>
    <property type="project" value="InterPro"/>
</dbReference>
<dbReference type="EMBL" id="LVJH01000002">
    <property type="protein sequence ID" value="OAB45960.1"/>
    <property type="molecule type" value="Genomic_DNA"/>
</dbReference>
<dbReference type="STRING" id="494026.PGLA_00760"/>
<dbReference type="OrthoDB" id="1371078at2"/>
<sequence length="79" mass="8962">MTQQALLQTQIINKAWEDPSFKAQLLADPKKAIKEALGVIIPEHIKLKMVEESSDVFYLVLPSSPSERSPENIQTKITW</sequence>
<evidence type="ECO:0000313" key="1">
    <source>
        <dbReference type="EMBL" id="OAB45960.1"/>
    </source>
</evidence>
<dbReference type="GO" id="GO:0003824">
    <property type="term" value="F:catalytic activity"/>
    <property type="evidence" value="ECO:0007669"/>
    <property type="project" value="InterPro"/>
</dbReference>
<evidence type="ECO:0000313" key="2">
    <source>
        <dbReference type="Proteomes" id="UP000076967"/>
    </source>
</evidence>
<dbReference type="NCBIfam" id="TIGR03793">
    <property type="entry name" value="leader_NHLP"/>
    <property type="match status" value="1"/>
</dbReference>
<dbReference type="InterPro" id="IPR036648">
    <property type="entry name" value="CN_Hdrase_a/SCN_Hdrase_g_sf"/>
</dbReference>
<comment type="caution">
    <text evidence="1">The sequence shown here is derived from an EMBL/GenBank/DDBJ whole genome shotgun (WGS) entry which is preliminary data.</text>
</comment>
<proteinExistence type="predicted"/>
<dbReference type="AlphaFoldDB" id="A0A168NN82"/>
<dbReference type="RefSeq" id="WP_068527326.1">
    <property type="nucleotide sequence ID" value="NZ_LVJH01000002.1"/>
</dbReference>
<protein>
    <submittedName>
        <fullName evidence="1">NHLP leader peptide family natural product</fullName>
    </submittedName>
</protein>
<reference evidence="1 2" key="1">
    <citation type="submission" date="2016-03" db="EMBL/GenBank/DDBJ databases">
        <title>Draft genome sequence of Paenibacillus glacialis DSM 22343.</title>
        <authorList>
            <person name="Shin S.-K."/>
            <person name="Yi H."/>
        </authorList>
    </citation>
    <scope>NUCLEOTIDE SEQUENCE [LARGE SCALE GENOMIC DNA]</scope>
    <source>
        <strain evidence="1 2">DSM 22343</strain>
    </source>
</reference>
<accession>A0A168NN82</accession>
<gene>
    <name evidence="1" type="ORF">PGLA_00760</name>
</gene>
<dbReference type="SUPFAM" id="SSF56209">
    <property type="entry name" value="Nitrile hydratase alpha chain"/>
    <property type="match status" value="1"/>
</dbReference>
<dbReference type="InterPro" id="IPR022513">
    <property type="entry name" value="TOMM_pelo"/>
</dbReference>
<keyword evidence="2" id="KW-1185">Reference proteome</keyword>
<organism evidence="1 2">
    <name type="scientific">Paenibacillus glacialis</name>
    <dbReference type="NCBI Taxonomy" id="494026"/>
    <lineage>
        <taxon>Bacteria</taxon>
        <taxon>Bacillati</taxon>
        <taxon>Bacillota</taxon>
        <taxon>Bacilli</taxon>
        <taxon>Bacillales</taxon>
        <taxon>Paenibacillaceae</taxon>
        <taxon>Paenibacillus</taxon>
    </lineage>
</organism>